<sequence length="89" mass="10237">MYNLQPANCRLGTGDWRLEISNFFVFFGKIFNAEIRNPQYSRKITKGGTPDYIDFSGRMESRFLPLILQPLSGLAVSNAEIFLLSYCNY</sequence>
<organism evidence="1">
    <name type="scientific">Kuenenia stuttgartiensis</name>
    <dbReference type="NCBI Taxonomy" id="174633"/>
    <lineage>
        <taxon>Bacteria</taxon>
        <taxon>Pseudomonadati</taxon>
        <taxon>Planctomycetota</taxon>
        <taxon>Candidatus Brocadiia</taxon>
        <taxon>Candidatus Brocadiales</taxon>
        <taxon>Candidatus Brocadiaceae</taxon>
        <taxon>Candidatus Kuenenia</taxon>
    </lineage>
</organism>
<reference evidence="1" key="2">
    <citation type="submission" date="2006-01" db="EMBL/GenBank/DDBJ databases">
        <authorList>
            <person name="Genoscope"/>
        </authorList>
    </citation>
    <scope>NUCLEOTIDE SEQUENCE</scope>
</reference>
<evidence type="ECO:0000313" key="1">
    <source>
        <dbReference type="EMBL" id="CAJ72270.1"/>
    </source>
</evidence>
<reference evidence="1" key="1">
    <citation type="journal article" date="2006" name="Nature">
        <title>Deciphering the evolution and metabolism of an anammox bacterium from a community genome.</title>
        <authorList>
            <person name="Strous M."/>
            <person name="Pelletier E."/>
            <person name="Mangenot S."/>
            <person name="Rattei T."/>
            <person name="Lehner A."/>
            <person name="Taylor M.W."/>
            <person name="Horn M."/>
            <person name="Daims H."/>
            <person name="Bartol-Mavel D."/>
            <person name="Wincker P."/>
            <person name="Barbe V."/>
            <person name="Fonknechten N."/>
            <person name="Vallenet D."/>
            <person name="Segurens B."/>
            <person name="Schenowitz-Truong C."/>
            <person name="Medigue C."/>
            <person name="Collingro A."/>
            <person name="Snel B."/>
            <person name="Dutilh B.E."/>
            <person name="OpDenCamp H.J.M."/>
            <person name="vanDerDrift C."/>
            <person name="Cirpus I."/>
            <person name="vanDePas-Schoonen K.T."/>
            <person name="Harhangi H.R."/>
            <person name="vanNiftrik L."/>
            <person name="Schmid M."/>
            <person name="Keltjens J."/>
            <person name="vanDeVossenberg J."/>
            <person name="Kartal B."/>
            <person name="Meier H."/>
            <person name="Frishman D."/>
            <person name="Huynen M.A."/>
            <person name="Mewes H."/>
            <person name="Weissenbach J."/>
            <person name="Jetten M.S.M."/>
            <person name="Wagner M."/>
            <person name="LePaslier D."/>
        </authorList>
    </citation>
    <scope>NUCLEOTIDE SEQUENCE</scope>
</reference>
<gene>
    <name evidence="1" type="ORF">kustd1525</name>
</gene>
<protein>
    <submittedName>
        <fullName evidence="1">Uncharacterized protein</fullName>
    </submittedName>
</protein>
<accession>Q1PYV3</accession>
<dbReference type="EMBL" id="CT573072">
    <property type="protein sequence ID" value="CAJ72270.1"/>
    <property type="molecule type" value="Genomic_DNA"/>
</dbReference>
<dbReference type="AlphaFoldDB" id="Q1PYV3"/>
<proteinExistence type="predicted"/>
<name>Q1PYV3_KUEST</name>